<evidence type="ECO:0000313" key="2">
    <source>
        <dbReference type="Proteomes" id="UP000612362"/>
    </source>
</evidence>
<comment type="caution">
    <text evidence="1">The sequence shown here is derived from an EMBL/GenBank/DDBJ whole genome shotgun (WGS) entry which is preliminary data.</text>
</comment>
<dbReference type="AlphaFoldDB" id="A0A8J3MVZ9"/>
<keyword evidence="2" id="KW-1185">Reference proteome</keyword>
<reference evidence="1" key="1">
    <citation type="submission" date="2020-10" db="EMBL/GenBank/DDBJ databases">
        <title>Taxonomic study of unclassified bacteria belonging to the class Ktedonobacteria.</title>
        <authorList>
            <person name="Yabe S."/>
            <person name="Wang C.M."/>
            <person name="Zheng Y."/>
            <person name="Sakai Y."/>
            <person name="Cavaletti L."/>
            <person name="Monciardini P."/>
            <person name="Donadio S."/>
        </authorList>
    </citation>
    <scope>NUCLEOTIDE SEQUENCE</scope>
    <source>
        <strain evidence="1">SOSP1-1</strain>
    </source>
</reference>
<dbReference type="EMBL" id="BNJF01000003">
    <property type="protein sequence ID" value="GHO48178.1"/>
    <property type="molecule type" value="Genomic_DNA"/>
</dbReference>
<name>A0A8J3MVZ9_9CHLR</name>
<proteinExistence type="predicted"/>
<organism evidence="1 2">
    <name type="scientific">Ktedonospora formicarum</name>
    <dbReference type="NCBI Taxonomy" id="2778364"/>
    <lineage>
        <taxon>Bacteria</taxon>
        <taxon>Bacillati</taxon>
        <taxon>Chloroflexota</taxon>
        <taxon>Ktedonobacteria</taxon>
        <taxon>Ktedonobacterales</taxon>
        <taxon>Ktedonobacteraceae</taxon>
        <taxon>Ktedonospora</taxon>
    </lineage>
</organism>
<sequence>MGSFISGTERGNHLYEVLVERLHQEDLNPEIRLFNQLGRLV</sequence>
<accession>A0A8J3MVZ9</accession>
<protein>
    <submittedName>
        <fullName evidence="1">Uncharacterized protein</fullName>
    </submittedName>
</protein>
<dbReference type="Proteomes" id="UP000612362">
    <property type="component" value="Unassembled WGS sequence"/>
</dbReference>
<evidence type="ECO:0000313" key="1">
    <source>
        <dbReference type="EMBL" id="GHO48178.1"/>
    </source>
</evidence>
<gene>
    <name evidence="1" type="ORF">KSX_63410</name>
</gene>